<dbReference type="PaxDb" id="65489-OBART11G11070.1"/>
<dbReference type="HOGENOM" id="CLU_086884_1_0_1"/>
<dbReference type="EnsemblPlants" id="OBART11G11070.1">
    <property type="protein sequence ID" value="OBART11G11070.1"/>
    <property type="gene ID" value="OBART11G11070"/>
</dbReference>
<name>A0A0D3HL17_9ORYZ</name>
<keyword evidence="2" id="KW-1185">Reference proteome</keyword>
<evidence type="ECO:0000313" key="2">
    <source>
        <dbReference type="Proteomes" id="UP000026960"/>
    </source>
</evidence>
<dbReference type="Gramene" id="OBART11G11070.1">
    <property type="protein sequence ID" value="OBART11G11070.1"/>
    <property type="gene ID" value="OBART11G11070"/>
</dbReference>
<sequence>MASNVFGTPITDETLKALPEYHNKQISQKDRAYVAMDMKNAEGKDVNARKFVEDLREHFHEEQATLCLIYNATGDPVIYVRDYQWQGHLCGSPYPVVISNGQWGAFLHGQWSYKSDTQAAVVYSGKNDGGHNKHWLITWRHNTNGINRVYTEIRQPQYYDKDDVFQNYVSDLLVSSNSASVCKANDDGGLLLGSIGNMASSVLEAIMTLPVTIGLE</sequence>
<dbReference type="eggNOG" id="ENOG502S22X">
    <property type="taxonomic scope" value="Eukaryota"/>
</dbReference>
<dbReference type="Proteomes" id="UP000026960">
    <property type="component" value="Chromosome 11"/>
</dbReference>
<dbReference type="PANTHER" id="PTHR36482">
    <property type="entry name" value="OSJNBA0024J22.15 PROTEIN"/>
    <property type="match status" value="1"/>
</dbReference>
<protein>
    <recommendedName>
        <fullName evidence="3">23 kDa jasmonate-induced protein-like</fullName>
    </recommendedName>
</protein>
<dbReference type="InterPro" id="IPR053085">
    <property type="entry name" value="Jasmonate-induced_protein"/>
</dbReference>
<proteinExistence type="predicted"/>
<evidence type="ECO:0008006" key="3">
    <source>
        <dbReference type="Google" id="ProtNLM"/>
    </source>
</evidence>
<accession>A0A0D3HL17</accession>
<organism evidence="1">
    <name type="scientific">Oryza barthii</name>
    <dbReference type="NCBI Taxonomy" id="65489"/>
    <lineage>
        <taxon>Eukaryota</taxon>
        <taxon>Viridiplantae</taxon>
        <taxon>Streptophyta</taxon>
        <taxon>Embryophyta</taxon>
        <taxon>Tracheophyta</taxon>
        <taxon>Spermatophyta</taxon>
        <taxon>Magnoliopsida</taxon>
        <taxon>Liliopsida</taxon>
        <taxon>Poales</taxon>
        <taxon>Poaceae</taxon>
        <taxon>BOP clade</taxon>
        <taxon>Oryzoideae</taxon>
        <taxon>Oryzeae</taxon>
        <taxon>Oryzinae</taxon>
        <taxon>Oryza</taxon>
    </lineage>
</organism>
<reference evidence="1" key="1">
    <citation type="journal article" date="2009" name="Rice">
        <title>De Novo Next Generation Sequencing of Plant Genomes.</title>
        <authorList>
            <person name="Rounsley S."/>
            <person name="Marri P.R."/>
            <person name="Yu Y."/>
            <person name="He R."/>
            <person name="Sisneros N."/>
            <person name="Goicoechea J.L."/>
            <person name="Lee S.J."/>
            <person name="Angelova A."/>
            <person name="Kudrna D."/>
            <person name="Luo M."/>
            <person name="Affourtit J."/>
            <person name="Desany B."/>
            <person name="Knight J."/>
            <person name="Niazi F."/>
            <person name="Egholm M."/>
            <person name="Wing R.A."/>
        </authorList>
    </citation>
    <scope>NUCLEOTIDE SEQUENCE [LARGE SCALE GENOMIC DNA]</scope>
    <source>
        <strain evidence="1">cv. IRGC 105608</strain>
    </source>
</reference>
<dbReference type="PANTHER" id="PTHR36482:SF5">
    <property type="entry name" value="23 KDA JASMONATE-INDUCED PROTEIN-LIKE"/>
    <property type="match status" value="1"/>
</dbReference>
<evidence type="ECO:0000313" key="1">
    <source>
        <dbReference type="EnsemblPlants" id="OBART11G11070.1"/>
    </source>
</evidence>
<dbReference type="Pfam" id="PF21230">
    <property type="entry name" value="Nakanori"/>
    <property type="match status" value="1"/>
</dbReference>
<dbReference type="AlphaFoldDB" id="A0A0D3HL17"/>
<reference evidence="1" key="2">
    <citation type="submission" date="2015-03" db="UniProtKB">
        <authorList>
            <consortium name="EnsemblPlants"/>
        </authorList>
    </citation>
    <scope>IDENTIFICATION</scope>
</reference>
<dbReference type="InterPro" id="IPR049065">
    <property type="entry name" value="Nakanori"/>
</dbReference>